<keyword evidence="3" id="KW-1185">Reference proteome</keyword>
<evidence type="ECO:0000256" key="1">
    <source>
        <dbReference type="SAM" id="MobiDB-lite"/>
    </source>
</evidence>
<sequence>MNDIINLNKKPSGSVDKGEFHQITNEAVTTLNSEAGAKSVKRLHENKPSTLAMNNKSDKNRNLNARHPRGIVATGTGTKPSIKGIEQLGLLHVCELDPSLTEDCLINYVDDKGFKDTQCVKLQSR</sequence>
<reference evidence="2 3" key="1">
    <citation type="submission" date="2023-03" db="EMBL/GenBank/DDBJ databases">
        <title>Genome insight into feeding habits of ladybird beetles.</title>
        <authorList>
            <person name="Li H.-S."/>
            <person name="Huang Y.-H."/>
            <person name="Pang H."/>
        </authorList>
    </citation>
    <scope>NUCLEOTIDE SEQUENCE [LARGE SCALE GENOMIC DNA]</scope>
    <source>
        <strain evidence="2">SYSU_2023b</strain>
        <tissue evidence="2">Whole body</tissue>
    </source>
</reference>
<proteinExistence type="predicted"/>
<organism evidence="2 3">
    <name type="scientific">Henosepilachna vigintioctopunctata</name>
    <dbReference type="NCBI Taxonomy" id="420089"/>
    <lineage>
        <taxon>Eukaryota</taxon>
        <taxon>Metazoa</taxon>
        <taxon>Ecdysozoa</taxon>
        <taxon>Arthropoda</taxon>
        <taxon>Hexapoda</taxon>
        <taxon>Insecta</taxon>
        <taxon>Pterygota</taxon>
        <taxon>Neoptera</taxon>
        <taxon>Endopterygota</taxon>
        <taxon>Coleoptera</taxon>
        <taxon>Polyphaga</taxon>
        <taxon>Cucujiformia</taxon>
        <taxon>Coccinelloidea</taxon>
        <taxon>Coccinellidae</taxon>
        <taxon>Epilachninae</taxon>
        <taxon>Epilachnini</taxon>
        <taxon>Henosepilachna</taxon>
    </lineage>
</organism>
<dbReference type="AlphaFoldDB" id="A0AAW1U1B4"/>
<name>A0AAW1U1B4_9CUCU</name>
<dbReference type="EMBL" id="JARQZJ010000036">
    <property type="protein sequence ID" value="KAK9876323.1"/>
    <property type="molecule type" value="Genomic_DNA"/>
</dbReference>
<feature type="region of interest" description="Disordered" evidence="1">
    <location>
        <begin position="47"/>
        <end position="78"/>
    </location>
</feature>
<evidence type="ECO:0000313" key="3">
    <source>
        <dbReference type="Proteomes" id="UP001431783"/>
    </source>
</evidence>
<comment type="caution">
    <text evidence="2">The sequence shown here is derived from an EMBL/GenBank/DDBJ whole genome shotgun (WGS) entry which is preliminary data.</text>
</comment>
<accession>A0AAW1U1B4</accession>
<gene>
    <name evidence="2" type="ORF">WA026_012622</name>
</gene>
<protein>
    <submittedName>
        <fullName evidence="2">Uncharacterized protein</fullName>
    </submittedName>
</protein>
<evidence type="ECO:0000313" key="2">
    <source>
        <dbReference type="EMBL" id="KAK9876323.1"/>
    </source>
</evidence>
<dbReference type="Proteomes" id="UP001431783">
    <property type="component" value="Unassembled WGS sequence"/>
</dbReference>